<dbReference type="GO" id="GO:0046514">
    <property type="term" value="P:ceramide catabolic process"/>
    <property type="evidence" value="ECO:0007669"/>
    <property type="project" value="InterPro"/>
</dbReference>
<dbReference type="InterPro" id="IPR031329">
    <property type="entry name" value="NEUT/ALK_ceramidase_N"/>
</dbReference>
<evidence type="ECO:0000256" key="4">
    <source>
        <dbReference type="RuleBase" id="RU366019"/>
    </source>
</evidence>
<evidence type="ECO:0000259" key="5">
    <source>
        <dbReference type="Pfam" id="PF04734"/>
    </source>
</evidence>
<dbReference type="Proteomes" id="UP000004931">
    <property type="component" value="Unassembled WGS sequence"/>
</dbReference>
<keyword evidence="2 4" id="KW-0378">Hydrolase</keyword>
<keyword evidence="4" id="KW-0746">Sphingolipid metabolism</keyword>
<dbReference type="InterPro" id="IPR038445">
    <property type="entry name" value="NCDase_C_sf"/>
</dbReference>
<dbReference type="InterPro" id="IPR006823">
    <property type="entry name" value="Ceramidase_alk"/>
</dbReference>
<evidence type="ECO:0000313" key="7">
    <source>
        <dbReference type="EMBL" id="EAW29988.1"/>
    </source>
</evidence>
<evidence type="ECO:0000256" key="1">
    <source>
        <dbReference type="ARBA" id="ARBA00009835"/>
    </source>
</evidence>
<comment type="similarity">
    <text evidence="1 4">Belongs to the neutral ceramidase family.</text>
</comment>
<name>A0YGX0_9GAMM</name>
<sequence>MVSVLLSAIPVSAEDNVDYLIGVGMADVTGPAYGNPMWGFGKEGQNTQGIHLRLKSRAFIFVDPGSHQRLVFTSVDIGSIEHNVVLEVIDRLQARFDDVYSLDNVILSATHTHAGPAGYWHTRTELGLAGSFYPLHFERIVSGIVRSISMAHENIQPGQILINKGDVEGAGANRSMVAYNANPADERARYDSPMDTEMTLLKLIGQDGPIGLVNWFAVHPTSMTFDNRLISGDHKGYAASTWEIAEQTDYDNNEGFVAAFAQSTPGDVTPNLNLDNTGPGENDIDSTEIIGGRQLDVGQRLYNEATEMISGPVDVRRAYVDMSKIIVANQFTGAGEQVTCPSAYGYTFAAGSTEDGGGNFLFEEGMTEQRWWLDVVIRWVTGAEKWTQTVKDCQTPKAILFETGTGDVPLQSQIRSVTVARLGSIAIVAMPAEITTMAARRIRATLRQSLGSWVKHTIIAGYANGYGGYVTTPEEYETQQYEGGHTLHGKWTLPAYQQFISAVAQSLDSGLAAPAGPEYDDWRGKSVPVTLVSDLPDVILEGHSFGDALPMKKYAFQVGEEVVADFRSGNPSAEYRSGNNYLEIQRMANGNWQSLHGDMDWSTIIRWREEDKGMIARIVWRIPNGTASGVYRIKHFGLYRAAVGQLKEFEALSAEFKVGQ</sequence>
<feature type="binding site" evidence="3">
    <location>
        <position position="433"/>
    </location>
    <ligand>
        <name>Zn(2+)</name>
        <dbReference type="ChEBI" id="CHEBI:29105"/>
    </ligand>
</feature>
<accession>A0YGX0</accession>
<dbReference type="GO" id="GO:0017040">
    <property type="term" value="F:N-acylsphingosine amidohydrolase activity"/>
    <property type="evidence" value="ECO:0007669"/>
    <property type="project" value="UniProtKB-UniRule"/>
</dbReference>
<dbReference type="GO" id="GO:0016020">
    <property type="term" value="C:membrane"/>
    <property type="evidence" value="ECO:0007669"/>
    <property type="project" value="GOC"/>
</dbReference>
<evidence type="ECO:0000256" key="2">
    <source>
        <dbReference type="ARBA" id="ARBA00022801"/>
    </source>
</evidence>
<dbReference type="GO" id="GO:0046872">
    <property type="term" value="F:metal ion binding"/>
    <property type="evidence" value="ECO:0007669"/>
    <property type="project" value="UniProtKB-KW"/>
</dbReference>
<organism evidence="7 8">
    <name type="scientific">marine gamma proteobacterium HTCC2143</name>
    <dbReference type="NCBI Taxonomy" id="247633"/>
    <lineage>
        <taxon>Bacteria</taxon>
        <taxon>Pseudomonadati</taxon>
        <taxon>Pseudomonadota</taxon>
        <taxon>Gammaproteobacteria</taxon>
        <taxon>Cellvibrionales</taxon>
        <taxon>Spongiibacteraceae</taxon>
        <taxon>BD1-7 clade</taxon>
    </lineage>
</organism>
<keyword evidence="8" id="KW-1185">Reference proteome</keyword>
<dbReference type="GO" id="GO:0005576">
    <property type="term" value="C:extracellular region"/>
    <property type="evidence" value="ECO:0007669"/>
    <property type="project" value="TreeGrafter"/>
</dbReference>
<dbReference type="Pfam" id="PF17048">
    <property type="entry name" value="Ceramidse_alk_C"/>
    <property type="match status" value="1"/>
</dbReference>
<dbReference type="InterPro" id="IPR031331">
    <property type="entry name" value="NEUT/ALK_ceramidase_C"/>
</dbReference>
<dbReference type="EMBL" id="AAVT01000012">
    <property type="protein sequence ID" value="EAW29988.1"/>
    <property type="molecule type" value="Genomic_DNA"/>
</dbReference>
<dbReference type="AlphaFoldDB" id="A0YGX0"/>
<evidence type="ECO:0000313" key="8">
    <source>
        <dbReference type="Proteomes" id="UP000004931"/>
    </source>
</evidence>
<gene>
    <name evidence="7" type="ORF">GP2143_06834</name>
</gene>
<comment type="catalytic activity">
    <reaction evidence="4">
        <text>an N-acylsphing-4-enine + H2O = sphing-4-enine + a fatty acid</text>
        <dbReference type="Rhea" id="RHEA:20856"/>
        <dbReference type="ChEBI" id="CHEBI:15377"/>
        <dbReference type="ChEBI" id="CHEBI:28868"/>
        <dbReference type="ChEBI" id="CHEBI:52639"/>
        <dbReference type="ChEBI" id="CHEBI:57756"/>
        <dbReference type="EC" id="3.5.1.23"/>
    </reaction>
</comment>
<keyword evidence="3" id="KW-0479">Metal-binding</keyword>
<evidence type="ECO:0000259" key="6">
    <source>
        <dbReference type="Pfam" id="PF17048"/>
    </source>
</evidence>
<feature type="domain" description="Neutral/alkaline non-lysosomal ceramidase N-terminal" evidence="5">
    <location>
        <begin position="19"/>
        <end position="498"/>
    </location>
</feature>
<feature type="domain" description="Neutral/alkaline non-lysosomal ceramidase C-terminal" evidence="6">
    <location>
        <begin position="503"/>
        <end position="658"/>
    </location>
</feature>
<feature type="binding site" evidence="3">
    <location>
        <position position="111"/>
    </location>
    <ligand>
        <name>Zn(2+)</name>
        <dbReference type="ChEBI" id="CHEBI:29105"/>
    </ligand>
</feature>
<dbReference type="eggNOG" id="COG3356">
    <property type="taxonomic scope" value="Bacteria"/>
</dbReference>
<reference evidence="7 8" key="1">
    <citation type="journal article" date="2010" name="J. Bacteriol.">
        <title>Genome sequence of the oligotrophic marine Gammaproteobacterium HTCC2143, isolated from the Oregon Coast.</title>
        <authorList>
            <person name="Oh H.M."/>
            <person name="Kang I."/>
            <person name="Ferriera S."/>
            <person name="Giovannoni S.J."/>
            <person name="Cho J.C."/>
        </authorList>
    </citation>
    <scope>NUCLEOTIDE SEQUENCE [LARGE SCALE GENOMIC DNA]</scope>
    <source>
        <strain evidence="7 8">HTCC2143</strain>
    </source>
</reference>
<dbReference type="GO" id="GO:0046512">
    <property type="term" value="P:sphingosine biosynthetic process"/>
    <property type="evidence" value="ECO:0007669"/>
    <property type="project" value="TreeGrafter"/>
</dbReference>
<dbReference type="EC" id="3.5.1.23" evidence="4"/>
<dbReference type="GO" id="GO:0042759">
    <property type="term" value="P:long-chain fatty acid biosynthetic process"/>
    <property type="evidence" value="ECO:0007669"/>
    <property type="project" value="TreeGrafter"/>
</dbReference>
<feature type="binding site" evidence="3">
    <location>
        <position position="469"/>
    </location>
    <ligand>
        <name>Zn(2+)</name>
        <dbReference type="ChEBI" id="CHEBI:29105"/>
    </ligand>
</feature>
<feature type="binding site" evidence="3">
    <location>
        <position position="219"/>
    </location>
    <ligand>
        <name>Zn(2+)</name>
        <dbReference type="ChEBI" id="CHEBI:29105"/>
    </ligand>
</feature>
<proteinExistence type="inferred from homology"/>
<keyword evidence="4" id="KW-0443">Lipid metabolism</keyword>
<evidence type="ECO:0000256" key="3">
    <source>
        <dbReference type="PIRSR" id="PIRSR606823-2"/>
    </source>
</evidence>
<comment type="cofactor">
    <cofactor evidence="3">
        <name>Zn(2+)</name>
        <dbReference type="ChEBI" id="CHEBI:29105"/>
    </cofactor>
    <text evidence="3">Binds 1 zinc ion per subunit.</text>
</comment>
<protein>
    <recommendedName>
        <fullName evidence="4">Neutral ceramidase</fullName>
        <ecNumber evidence="4">3.5.1.23</ecNumber>
    </recommendedName>
</protein>
<dbReference type="Gene3D" id="2.60.40.2300">
    <property type="entry name" value="Neutral/alkaline non-lysosomal ceramidase, C-terminal domain"/>
    <property type="match status" value="1"/>
</dbReference>
<comment type="caution">
    <text evidence="7">The sequence shown here is derived from an EMBL/GenBank/DDBJ whole genome shotgun (WGS) entry which is preliminary data.</text>
</comment>
<dbReference type="PANTHER" id="PTHR12670:SF1">
    <property type="entry name" value="NEUTRAL CERAMIDASE"/>
    <property type="match status" value="1"/>
</dbReference>
<dbReference type="PANTHER" id="PTHR12670">
    <property type="entry name" value="CERAMIDASE"/>
    <property type="match status" value="1"/>
</dbReference>
<dbReference type="STRING" id="247633.GP2143_06834"/>
<dbReference type="Pfam" id="PF04734">
    <property type="entry name" value="Ceramidase_alk"/>
    <property type="match status" value="1"/>
</dbReference>
<keyword evidence="3" id="KW-0862">Zinc</keyword>